<dbReference type="AlphaFoldDB" id="A0A6C0HUD8"/>
<name>A0A6C0HUD8_9ZZZZ</name>
<dbReference type="EMBL" id="MN740011">
    <property type="protein sequence ID" value="QHT83756.1"/>
    <property type="molecule type" value="Genomic_DNA"/>
</dbReference>
<dbReference type="InterPro" id="IPR043862">
    <property type="entry name" value="DUF5824"/>
</dbReference>
<organism evidence="2">
    <name type="scientific">viral metagenome</name>
    <dbReference type="NCBI Taxonomy" id="1070528"/>
    <lineage>
        <taxon>unclassified sequences</taxon>
        <taxon>metagenomes</taxon>
        <taxon>organismal metagenomes</taxon>
    </lineage>
</organism>
<evidence type="ECO:0000259" key="1">
    <source>
        <dbReference type="Pfam" id="PF19141"/>
    </source>
</evidence>
<accession>A0A6C0HUD8</accession>
<proteinExistence type="predicted"/>
<reference evidence="2" key="1">
    <citation type="journal article" date="2020" name="Nature">
        <title>Giant virus diversity and host interactions through global metagenomics.</title>
        <authorList>
            <person name="Schulz F."/>
            <person name="Roux S."/>
            <person name="Paez-Espino D."/>
            <person name="Jungbluth S."/>
            <person name="Walsh D.A."/>
            <person name="Denef V.J."/>
            <person name="McMahon K.D."/>
            <person name="Konstantinidis K.T."/>
            <person name="Eloe-Fadrosh E.A."/>
            <person name="Kyrpides N.C."/>
            <person name="Woyke T."/>
        </authorList>
    </citation>
    <scope>NUCLEOTIDE SEQUENCE</scope>
    <source>
        <strain evidence="2">GVMAG-M-3300023184-168</strain>
    </source>
</reference>
<protein>
    <recommendedName>
        <fullName evidence="1">DUF5824 domain-containing protein</fullName>
    </recommendedName>
</protein>
<feature type="domain" description="DUF5824" evidence="1">
    <location>
        <begin position="4"/>
        <end position="122"/>
    </location>
</feature>
<dbReference type="Pfam" id="PF19141">
    <property type="entry name" value="DUF5824"/>
    <property type="match status" value="1"/>
</dbReference>
<evidence type="ECO:0000313" key="2">
    <source>
        <dbReference type="EMBL" id="QHT83756.1"/>
    </source>
</evidence>
<sequence>MSIPNRYLPNILSKKDYKKQKTNILKSRKLYKKGIYYTRPKVSSFHSKPSNHIKNAEKIYNLKKILPNKELSMKSGCSINSLEKIVNKGRGAYFSSGSRPNQTAESWGIARLASALTGGKSSIVDYNILYDGCKKNSKALKMATKTCKKEKKCKKYTMKNY</sequence>